<dbReference type="Proteomes" id="UP000319817">
    <property type="component" value="Chromosome"/>
</dbReference>
<dbReference type="InterPro" id="IPR001775">
    <property type="entry name" value="GspD/PilQ"/>
</dbReference>
<name>A0A517NNV1_9BACT</name>
<comment type="similarity">
    <text evidence="4">Belongs to the bacterial secretin family.</text>
</comment>
<dbReference type="InterPro" id="IPR050810">
    <property type="entry name" value="Bact_Secretion_Sys_Channel"/>
</dbReference>
<reference evidence="8 9" key="1">
    <citation type="submission" date="2019-02" db="EMBL/GenBank/DDBJ databases">
        <title>Deep-cultivation of Planctomycetes and their phenomic and genomic characterization uncovers novel biology.</title>
        <authorList>
            <person name="Wiegand S."/>
            <person name="Jogler M."/>
            <person name="Boedeker C."/>
            <person name="Pinto D."/>
            <person name="Vollmers J."/>
            <person name="Rivas-Marin E."/>
            <person name="Kohn T."/>
            <person name="Peeters S.H."/>
            <person name="Heuer A."/>
            <person name="Rast P."/>
            <person name="Oberbeckmann S."/>
            <person name="Bunk B."/>
            <person name="Jeske O."/>
            <person name="Meyerdierks A."/>
            <person name="Storesund J.E."/>
            <person name="Kallscheuer N."/>
            <person name="Luecker S."/>
            <person name="Lage O.M."/>
            <person name="Pohl T."/>
            <person name="Merkel B.J."/>
            <person name="Hornburger P."/>
            <person name="Mueller R.-W."/>
            <person name="Bruemmer F."/>
            <person name="Labrenz M."/>
            <person name="Spormann A.M."/>
            <person name="Op den Camp H."/>
            <person name="Overmann J."/>
            <person name="Amann R."/>
            <person name="Jetten M.S.M."/>
            <person name="Mascher T."/>
            <person name="Medema M.H."/>
            <person name="Devos D.P."/>
            <person name="Kaster A.-K."/>
            <person name="Ovreas L."/>
            <person name="Rohde M."/>
            <person name="Galperin M.Y."/>
            <person name="Jogler C."/>
        </authorList>
    </citation>
    <scope>NUCLEOTIDE SEQUENCE [LARGE SCALE GENOMIC DNA]</scope>
    <source>
        <strain evidence="8 9">K23_9</strain>
    </source>
</reference>
<organism evidence="8 9">
    <name type="scientific">Stieleria marina</name>
    <dbReference type="NCBI Taxonomy" id="1930275"/>
    <lineage>
        <taxon>Bacteria</taxon>
        <taxon>Pseudomonadati</taxon>
        <taxon>Planctomycetota</taxon>
        <taxon>Planctomycetia</taxon>
        <taxon>Pirellulales</taxon>
        <taxon>Pirellulaceae</taxon>
        <taxon>Stieleria</taxon>
    </lineage>
</organism>
<evidence type="ECO:0000259" key="7">
    <source>
        <dbReference type="Pfam" id="PF03958"/>
    </source>
</evidence>
<dbReference type="Gene3D" id="3.55.50.30">
    <property type="match status" value="1"/>
</dbReference>
<gene>
    <name evidence="8" type="primary">gspD_1</name>
    <name evidence="8" type="ORF">K239x_07490</name>
</gene>
<protein>
    <submittedName>
        <fullName evidence="8">Type II secretion system protein D</fullName>
    </submittedName>
</protein>
<dbReference type="InterPro" id="IPR005644">
    <property type="entry name" value="NolW-like"/>
</dbReference>
<feature type="domain" description="NolW-like" evidence="7">
    <location>
        <begin position="194"/>
        <end position="254"/>
    </location>
</feature>
<dbReference type="GO" id="GO:0009279">
    <property type="term" value="C:cell outer membrane"/>
    <property type="evidence" value="ECO:0007669"/>
    <property type="project" value="UniProtKB-SubCell"/>
</dbReference>
<evidence type="ECO:0000256" key="4">
    <source>
        <dbReference type="RuleBase" id="RU004003"/>
    </source>
</evidence>
<dbReference type="Gene3D" id="3.30.1370.120">
    <property type="match status" value="4"/>
</dbReference>
<evidence type="ECO:0000313" key="8">
    <source>
        <dbReference type="EMBL" id="QDT08807.1"/>
    </source>
</evidence>
<feature type="domain" description="Type II/III secretion system secretin-like" evidence="6">
    <location>
        <begin position="670"/>
        <end position="830"/>
    </location>
</feature>
<evidence type="ECO:0000256" key="5">
    <source>
        <dbReference type="RuleBase" id="RU004004"/>
    </source>
</evidence>
<dbReference type="PANTHER" id="PTHR30332:SF24">
    <property type="entry name" value="SECRETIN GSPD-RELATED"/>
    <property type="match status" value="1"/>
</dbReference>
<feature type="domain" description="NolW-like" evidence="7">
    <location>
        <begin position="330"/>
        <end position="393"/>
    </location>
</feature>
<keyword evidence="5" id="KW-0813">Transport</keyword>
<dbReference type="AlphaFoldDB" id="A0A517NNV1"/>
<keyword evidence="9" id="KW-1185">Reference proteome</keyword>
<proteinExistence type="inferred from homology"/>
<evidence type="ECO:0000256" key="1">
    <source>
        <dbReference type="ARBA" id="ARBA00004370"/>
    </source>
</evidence>
<evidence type="ECO:0000259" key="6">
    <source>
        <dbReference type="Pfam" id="PF00263"/>
    </source>
</evidence>
<dbReference type="Pfam" id="PF00263">
    <property type="entry name" value="Secretin"/>
    <property type="match status" value="1"/>
</dbReference>
<evidence type="ECO:0000256" key="2">
    <source>
        <dbReference type="ARBA" id="ARBA00022729"/>
    </source>
</evidence>
<dbReference type="InterPro" id="IPR038591">
    <property type="entry name" value="NolW-like_sf"/>
</dbReference>
<dbReference type="InterPro" id="IPR004846">
    <property type="entry name" value="T2SS/T3SS_dom"/>
</dbReference>
<dbReference type="EMBL" id="CP036526">
    <property type="protein sequence ID" value="QDT08807.1"/>
    <property type="molecule type" value="Genomic_DNA"/>
</dbReference>
<dbReference type="GO" id="GO:0015627">
    <property type="term" value="C:type II protein secretion system complex"/>
    <property type="evidence" value="ECO:0007669"/>
    <property type="project" value="TreeGrafter"/>
</dbReference>
<comment type="subcellular location">
    <subcellularLocation>
        <location evidence="5">Cell outer membrane</location>
    </subcellularLocation>
    <subcellularLocation>
        <location evidence="1">Membrane</location>
    </subcellularLocation>
</comment>
<sequence length="864" mass="91787">MQFVGNRFRCAWSQGPRLMLLAIERFGSSHRLLLQLTVIGWLVVSAISQSSVAQDNLGGLVGPEVQTQPLPVPKRAIGGGTVRMNLQGKVPLDALVGYLSKRLNIQFEYDDAIAAKEVSIRTPEQVPVESLMTLLGNVLRTEGLALIDSDRAGWKRIVEVRDMASLSAIRRTAPPRPSNQVSDSAPLNPATPVTQVFVLRNLSAESVAEVLKPFLSGDGANLASVAKSNTLIVTDYAASIATLADLIYLVDQPAGSAELVMYEVRHQSADRLAKQVESLLKSVSTKDNQVNLSIVPQPLGNRIMIAGTMDLVAQAQQILLRLDIALGVTTEVYRIRNTTAARIDRLIGGFIEPPNDSETAYQSTVDEEGNLLIVRAPEDVHRQIKDLIAQLDSKIDTNESPIQFYKLKNASAIDVLYSLLALQEAVGAGVGNNGGFYGALGGVAQTGFVGNGFPGAFNPALGANQAFGGFQAGNALNNQVTSLPLNPISNSRQSLAQQPSNPLARPTLAAGNGGFGNNQIAGNRSANQLAGGVANGGIAGGGFSQGQGGGTVATLPGGARVSADVSTNSLIVYAPSNVQPMYAKLIESLDQRRPQVLIEAKVIAVSTTDNYTLGVEVSAGDRSGAKRLFKFSSFGLSEVDADTGALKITPGLGFNGTLIDPDVADIVVRALAQHDRSRVLAAPKILVNDNSTGTLESVVSVPFTSVNASDTVATTSLGGDQSAGTVITVTPHINEDDHLQLEFDVEFSTFEGSGADGLPPPRQIDRVGSIVTIPNGKTVVVGGLKRVSSSEEFKGMPWAERIPVLRELTSRTDDMHRSTSFFLFIRPIVLRDSRFADLKYLSDNDLKDVQLPCDLPASRPELIH</sequence>
<dbReference type="GO" id="GO:0009306">
    <property type="term" value="P:protein secretion"/>
    <property type="evidence" value="ECO:0007669"/>
    <property type="project" value="InterPro"/>
</dbReference>
<accession>A0A517NNV1</accession>
<evidence type="ECO:0000313" key="9">
    <source>
        <dbReference type="Proteomes" id="UP000319817"/>
    </source>
</evidence>
<keyword evidence="2" id="KW-0732">Signal</keyword>
<feature type="domain" description="NolW-like" evidence="7">
    <location>
        <begin position="553"/>
        <end position="595"/>
    </location>
</feature>
<dbReference type="PANTHER" id="PTHR30332">
    <property type="entry name" value="PROBABLE GENERAL SECRETION PATHWAY PROTEIN D"/>
    <property type="match status" value="1"/>
</dbReference>
<dbReference type="Pfam" id="PF03958">
    <property type="entry name" value="Secretin_N"/>
    <property type="match status" value="3"/>
</dbReference>
<keyword evidence="3" id="KW-0472">Membrane</keyword>
<evidence type="ECO:0000256" key="3">
    <source>
        <dbReference type="ARBA" id="ARBA00023136"/>
    </source>
</evidence>
<dbReference type="PRINTS" id="PR00811">
    <property type="entry name" value="BCTERIALGSPD"/>
</dbReference>